<gene>
    <name evidence="2" type="ORF">XNOV1_A027055</name>
</gene>
<keyword evidence="3" id="KW-1185">Reference proteome</keyword>
<feature type="compositionally biased region" description="Polar residues" evidence="1">
    <location>
        <begin position="67"/>
        <end position="76"/>
    </location>
</feature>
<evidence type="ECO:0000313" key="3">
    <source>
        <dbReference type="Proteomes" id="UP001178508"/>
    </source>
</evidence>
<dbReference type="AlphaFoldDB" id="A0AAV1HRD5"/>
<feature type="region of interest" description="Disordered" evidence="1">
    <location>
        <begin position="67"/>
        <end position="98"/>
    </location>
</feature>
<dbReference type="EMBL" id="OY660887">
    <property type="protein sequence ID" value="CAJ1087694.1"/>
    <property type="molecule type" value="Genomic_DNA"/>
</dbReference>
<feature type="compositionally biased region" description="Basic and acidic residues" evidence="1">
    <location>
        <begin position="9"/>
        <end position="20"/>
    </location>
</feature>
<sequence length="130" mass="14124">MPPGPFAGHMKDGPGKDWGERGGGIVSSSDLAFSERKFNDMQGGKSTSDQQGLANQSVRRVASCSFWTQRKSSPEQVVQRGASGATEEEKKKKKKEKKKMVIKEIMCGCSCSTAGLWAAFLSCFASQYYA</sequence>
<organism evidence="2 3">
    <name type="scientific">Xyrichtys novacula</name>
    <name type="common">Pearly razorfish</name>
    <name type="synonym">Hemipteronotus novacula</name>
    <dbReference type="NCBI Taxonomy" id="13765"/>
    <lineage>
        <taxon>Eukaryota</taxon>
        <taxon>Metazoa</taxon>
        <taxon>Chordata</taxon>
        <taxon>Craniata</taxon>
        <taxon>Vertebrata</taxon>
        <taxon>Euteleostomi</taxon>
        <taxon>Actinopterygii</taxon>
        <taxon>Neopterygii</taxon>
        <taxon>Teleostei</taxon>
        <taxon>Neoteleostei</taxon>
        <taxon>Acanthomorphata</taxon>
        <taxon>Eupercaria</taxon>
        <taxon>Labriformes</taxon>
        <taxon>Labridae</taxon>
        <taxon>Xyrichtys</taxon>
    </lineage>
</organism>
<evidence type="ECO:0000256" key="1">
    <source>
        <dbReference type="SAM" id="MobiDB-lite"/>
    </source>
</evidence>
<feature type="region of interest" description="Disordered" evidence="1">
    <location>
        <begin position="1"/>
        <end position="27"/>
    </location>
</feature>
<protein>
    <submittedName>
        <fullName evidence="2">Uncharacterized protein</fullName>
    </submittedName>
</protein>
<evidence type="ECO:0000313" key="2">
    <source>
        <dbReference type="EMBL" id="CAJ1087694.1"/>
    </source>
</evidence>
<reference evidence="2" key="1">
    <citation type="submission" date="2023-08" db="EMBL/GenBank/DDBJ databases">
        <authorList>
            <person name="Alioto T."/>
            <person name="Alioto T."/>
            <person name="Gomez Garrido J."/>
        </authorList>
    </citation>
    <scope>NUCLEOTIDE SEQUENCE</scope>
</reference>
<name>A0AAV1HRD5_XYRNO</name>
<dbReference type="Proteomes" id="UP001178508">
    <property type="component" value="Chromosome 24"/>
</dbReference>
<accession>A0AAV1HRD5</accession>
<proteinExistence type="predicted"/>